<evidence type="ECO:0000256" key="1">
    <source>
        <dbReference type="SAM" id="MobiDB-lite"/>
    </source>
</evidence>
<feature type="region of interest" description="Disordered" evidence="1">
    <location>
        <begin position="82"/>
        <end position="105"/>
    </location>
</feature>
<protein>
    <submittedName>
        <fullName evidence="2">Uncharacterized protein</fullName>
    </submittedName>
</protein>
<gene>
    <name evidence="2" type="ORF">DEO72_LG8g1047</name>
</gene>
<dbReference type="EMBL" id="CP039352">
    <property type="protein sequence ID" value="QCE03030.1"/>
    <property type="molecule type" value="Genomic_DNA"/>
</dbReference>
<organism evidence="2 3">
    <name type="scientific">Vigna unguiculata</name>
    <name type="common">Cowpea</name>
    <dbReference type="NCBI Taxonomy" id="3917"/>
    <lineage>
        <taxon>Eukaryota</taxon>
        <taxon>Viridiplantae</taxon>
        <taxon>Streptophyta</taxon>
        <taxon>Embryophyta</taxon>
        <taxon>Tracheophyta</taxon>
        <taxon>Spermatophyta</taxon>
        <taxon>Magnoliopsida</taxon>
        <taxon>eudicotyledons</taxon>
        <taxon>Gunneridae</taxon>
        <taxon>Pentapetalae</taxon>
        <taxon>rosids</taxon>
        <taxon>fabids</taxon>
        <taxon>Fabales</taxon>
        <taxon>Fabaceae</taxon>
        <taxon>Papilionoideae</taxon>
        <taxon>50 kb inversion clade</taxon>
        <taxon>NPAAA clade</taxon>
        <taxon>indigoferoid/millettioid clade</taxon>
        <taxon>Phaseoleae</taxon>
        <taxon>Vigna</taxon>
    </lineage>
</organism>
<keyword evidence="3" id="KW-1185">Reference proteome</keyword>
<dbReference type="AlphaFoldDB" id="A0A4D6MNB8"/>
<reference evidence="2 3" key="1">
    <citation type="submission" date="2019-04" db="EMBL/GenBank/DDBJ databases">
        <title>An improved genome assembly and genetic linkage map for asparagus bean, Vigna unguiculata ssp. sesquipedialis.</title>
        <authorList>
            <person name="Xia Q."/>
            <person name="Zhang R."/>
            <person name="Dong Y."/>
        </authorList>
    </citation>
    <scope>NUCLEOTIDE SEQUENCE [LARGE SCALE GENOMIC DNA]</scope>
    <source>
        <tissue evidence="2">Leaf</tissue>
    </source>
</reference>
<evidence type="ECO:0000313" key="3">
    <source>
        <dbReference type="Proteomes" id="UP000501690"/>
    </source>
</evidence>
<accession>A0A4D6MNB8</accession>
<sequence length="171" mass="18901">MVKSHFLELLPLPFSARVPTFRVTLSLVFVLLTFHSNSGNPVITRFIHCSSYELGSRAAVLLSSVPKVLYEPISRKTMARPANLAQASQSRLGETNRDSPKPFYARGRPGDPLFFLSERASRPGERACNSLGSLGETSGVTLQWSGRNSMAPVSGCPWWCPICITRRPEIH</sequence>
<name>A0A4D6MNB8_VIGUN</name>
<evidence type="ECO:0000313" key="2">
    <source>
        <dbReference type="EMBL" id="QCE03030.1"/>
    </source>
</evidence>
<dbReference type="Proteomes" id="UP000501690">
    <property type="component" value="Linkage Group LG8"/>
</dbReference>
<proteinExistence type="predicted"/>